<feature type="chain" id="PRO_5021751055" description="Copper(I)-binding protein" evidence="1">
    <location>
        <begin position="25"/>
        <end position="168"/>
    </location>
</feature>
<protein>
    <recommendedName>
        <fullName evidence="4">Copper(I)-binding protein</fullName>
    </recommendedName>
</protein>
<dbReference type="Proteomes" id="UP000321583">
    <property type="component" value="Unassembled WGS sequence"/>
</dbReference>
<organism evidence="2 3">
    <name type="scientific">Pseudoxanthomonas taiwanensis J19</name>
    <dbReference type="NCBI Taxonomy" id="935569"/>
    <lineage>
        <taxon>Bacteria</taxon>
        <taxon>Pseudomonadati</taxon>
        <taxon>Pseudomonadota</taxon>
        <taxon>Gammaproteobacteria</taxon>
        <taxon>Lysobacterales</taxon>
        <taxon>Lysobacteraceae</taxon>
        <taxon>Pseudoxanthomonas</taxon>
    </lineage>
</organism>
<evidence type="ECO:0000256" key="1">
    <source>
        <dbReference type="SAM" id="SignalP"/>
    </source>
</evidence>
<gene>
    <name evidence="2" type="ORF">L613_003900000100</name>
</gene>
<accession>A0A562DI92</accession>
<dbReference type="InterPro" id="IPR058248">
    <property type="entry name" value="Lxx211020-like"/>
</dbReference>
<dbReference type="Gene3D" id="2.60.40.1890">
    <property type="entry name" value="PCu(A)C copper chaperone"/>
    <property type="match status" value="1"/>
</dbReference>
<sequence length="168" mass="17636">MDIRRLLPIAIAAALAALPAATRAATPASDDAKAACVVMEDGWIRLSPVPQPRMLAGFGRIANHCGEAVAVVGARSPAFAEVSVHETTQVDGLSRMRELERLPVHGEAVLQPGGLHLMLMQPGKALAEGERVPLVLLLADGREVPVELAVRRAAPGPAAADPHAHHHH</sequence>
<dbReference type="PANTHER" id="PTHR36302">
    <property type="entry name" value="BLR7088 PROTEIN"/>
    <property type="match status" value="1"/>
</dbReference>
<evidence type="ECO:0000313" key="3">
    <source>
        <dbReference type="Proteomes" id="UP000321583"/>
    </source>
</evidence>
<dbReference type="OrthoDB" id="9796962at2"/>
<name>A0A562DI92_9GAMM</name>
<comment type="caution">
    <text evidence="2">The sequence shown here is derived from an EMBL/GenBank/DDBJ whole genome shotgun (WGS) entry which is preliminary data.</text>
</comment>
<dbReference type="RefSeq" id="WP_147208645.1">
    <property type="nucleotide sequence ID" value="NZ_VLJS01000068.1"/>
</dbReference>
<dbReference type="EMBL" id="VLJS01000068">
    <property type="protein sequence ID" value="TWH09370.1"/>
    <property type="molecule type" value="Genomic_DNA"/>
</dbReference>
<reference evidence="2 3" key="1">
    <citation type="submission" date="2019-07" db="EMBL/GenBank/DDBJ databases">
        <title>Genome sequencing of lignin-degrading bacterial isolates.</title>
        <authorList>
            <person name="Gladden J."/>
        </authorList>
    </citation>
    <scope>NUCLEOTIDE SEQUENCE [LARGE SCALE GENOMIC DNA]</scope>
    <source>
        <strain evidence="2 3">J19</strain>
    </source>
</reference>
<keyword evidence="1" id="KW-0732">Signal</keyword>
<dbReference type="SUPFAM" id="SSF110087">
    <property type="entry name" value="DR1885-like metal-binding protein"/>
    <property type="match status" value="1"/>
</dbReference>
<evidence type="ECO:0008006" key="4">
    <source>
        <dbReference type="Google" id="ProtNLM"/>
    </source>
</evidence>
<dbReference type="AlphaFoldDB" id="A0A562DI92"/>
<dbReference type="InterPro" id="IPR007410">
    <property type="entry name" value="LpqE-like"/>
</dbReference>
<evidence type="ECO:0000313" key="2">
    <source>
        <dbReference type="EMBL" id="TWH09370.1"/>
    </source>
</evidence>
<feature type="signal peptide" evidence="1">
    <location>
        <begin position="1"/>
        <end position="24"/>
    </location>
</feature>
<dbReference type="PANTHER" id="PTHR36302:SF1">
    <property type="entry name" value="COPPER CHAPERONE PCU(A)C"/>
    <property type="match status" value="1"/>
</dbReference>
<dbReference type="InterPro" id="IPR036182">
    <property type="entry name" value="PCuAC_sf"/>
</dbReference>
<dbReference type="Pfam" id="PF04314">
    <property type="entry name" value="PCuAC"/>
    <property type="match status" value="1"/>
</dbReference>
<proteinExistence type="predicted"/>
<keyword evidence="3" id="KW-1185">Reference proteome</keyword>